<dbReference type="EMBL" id="MVGT01003297">
    <property type="protein sequence ID" value="OVA04585.1"/>
    <property type="molecule type" value="Genomic_DNA"/>
</dbReference>
<accession>A0A200Q2D0</accession>
<reference evidence="2 3" key="1">
    <citation type="journal article" date="2017" name="Mol. Plant">
        <title>The Genome of Medicinal Plant Macleaya cordata Provides New Insights into Benzylisoquinoline Alkaloids Metabolism.</title>
        <authorList>
            <person name="Liu X."/>
            <person name="Liu Y."/>
            <person name="Huang P."/>
            <person name="Ma Y."/>
            <person name="Qing Z."/>
            <person name="Tang Q."/>
            <person name="Cao H."/>
            <person name="Cheng P."/>
            <person name="Zheng Y."/>
            <person name="Yuan Z."/>
            <person name="Zhou Y."/>
            <person name="Liu J."/>
            <person name="Tang Z."/>
            <person name="Zhuo Y."/>
            <person name="Zhang Y."/>
            <person name="Yu L."/>
            <person name="Huang J."/>
            <person name="Yang P."/>
            <person name="Peng Q."/>
            <person name="Zhang J."/>
            <person name="Jiang W."/>
            <person name="Zhang Z."/>
            <person name="Lin K."/>
            <person name="Ro D.K."/>
            <person name="Chen X."/>
            <person name="Xiong X."/>
            <person name="Shang Y."/>
            <person name="Huang S."/>
            <person name="Zeng J."/>
        </authorList>
    </citation>
    <scope>NUCLEOTIDE SEQUENCE [LARGE SCALE GENOMIC DNA]</scope>
    <source>
        <strain evidence="3">cv. BLH2017</strain>
        <tissue evidence="2">Root</tissue>
    </source>
</reference>
<dbReference type="PANTHER" id="PTHR36376">
    <property type="entry name" value="OS09G0514700 PROTEIN"/>
    <property type="match status" value="1"/>
</dbReference>
<evidence type="ECO:0000313" key="2">
    <source>
        <dbReference type="EMBL" id="OVA04585.1"/>
    </source>
</evidence>
<dbReference type="AlphaFoldDB" id="A0A200Q2D0"/>
<feature type="compositionally biased region" description="Polar residues" evidence="1">
    <location>
        <begin position="351"/>
        <end position="361"/>
    </location>
</feature>
<gene>
    <name evidence="2" type="ORF">BVC80_1713g14</name>
</gene>
<dbReference type="InParanoid" id="A0A200Q2D0"/>
<dbReference type="OrthoDB" id="603754at2759"/>
<feature type="region of interest" description="Disordered" evidence="1">
    <location>
        <begin position="498"/>
        <end position="536"/>
    </location>
</feature>
<evidence type="ECO:0000256" key="1">
    <source>
        <dbReference type="SAM" id="MobiDB-lite"/>
    </source>
</evidence>
<feature type="compositionally biased region" description="Polar residues" evidence="1">
    <location>
        <begin position="598"/>
        <end position="609"/>
    </location>
</feature>
<dbReference type="Proteomes" id="UP000195402">
    <property type="component" value="Unassembled WGS sequence"/>
</dbReference>
<sequence>MGGTHNSIIGVRKTRAEAADVDSWGPSSCSKDKDYDMRNLEPVYHNELGSHVEARTTHLSGSPANEATRDPTSYVTAEGFGCSNYEPQDITSQSLLYGSKLKNKEPPESIEARDCDQNLLCRARSSGAGNIAQIENRNINLGVFPSNSSLVSSNGSSIQVPPASFQFYVRSEEGINLCVDLNSSASDWIKSLKSEVCINRKVQNSNCRVLHRELRIFREIAEQMKASSIGNIGVDLQTNGDPNYIESSLSSIVRESDHFGVDHPDGTERLSRSSAIVPINNAVEISGLVMENDQRVSSLCKSNSDLQNLINLSSELCNETVTLGSEVPSISQTTSTGKFLVDSKSGGSKMFDSSENQSKSDSICPENAETVPMCTSVSSETDLPMFSKICKDLIPPDTAILENPSGVCHRCSTSDSMGMQLSEVASHCEDTLSSRQNRSQPVMDHRVNDLQTENGGSVNYVLERKTCSDPLYACAEEWGRSNPITERESSECSQINNFLRRTSRSSNSSDTEGLQSKRQHTNSEDHDSNATKLTRKVLPRRSSRLVSKLADSAYGGTLERWAQFRLCFLFLLVGARVYKRHGDPPGTKGRQTYGFHNGNLTQPRNNDTGNPNILSVATLVKLYPNLRLIVIPSQF</sequence>
<organism evidence="2 3">
    <name type="scientific">Macleaya cordata</name>
    <name type="common">Five-seeded plume-poppy</name>
    <name type="synonym">Bocconia cordata</name>
    <dbReference type="NCBI Taxonomy" id="56857"/>
    <lineage>
        <taxon>Eukaryota</taxon>
        <taxon>Viridiplantae</taxon>
        <taxon>Streptophyta</taxon>
        <taxon>Embryophyta</taxon>
        <taxon>Tracheophyta</taxon>
        <taxon>Spermatophyta</taxon>
        <taxon>Magnoliopsida</taxon>
        <taxon>Ranunculales</taxon>
        <taxon>Papaveraceae</taxon>
        <taxon>Papaveroideae</taxon>
        <taxon>Macleaya</taxon>
    </lineage>
</organism>
<dbReference type="PANTHER" id="PTHR36376:SF1">
    <property type="entry name" value="OS09G0514700 PROTEIN"/>
    <property type="match status" value="1"/>
</dbReference>
<comment type="caution">
    <text evidence="2">The sequence shown here is derived from an EMBL/GenBank/DDBJ whole genome shotgun (WGS) entry which is preliminary data.</text>
</comment>
<evidence type="ECO:0000313" key="3">
    <source>
        <dbReference type="Proteomes" id="UP000195402"/>
    </source>
</evidence>
<dbReference type="OMA" id="SNENCEY"/>
<feature type="region of interest" description="Disordered" evidence="1">
    <location>
        <begin position="334"/>
        <end position="364"/>
    </location>
</feature>
<feature type="region of interest" description="Disordered" evidence="1">
    <location>
        <begin position="1"/>
        <end position="31"/>
    </location>
</feature>
<proteinExistence type="predicted"/>
<name>A0A200Q2D0_MACCD</name>
<feature type="region of interest" description="Disordered" evidence="1">
    <location>
        <begin position="583"/>
        <end position="609"/>
    </location>
</feature>
<protein>
    <submittedName>
        <fullName evidence="2">Uncharacterized protein</fullName>
    </submittedName>
</protein>
<keyword evidence="3" id="KW-1185">Reference proteome</keyword>